<keyword evidence="1" id="KW-0472">Membrane</keyword>
<reference evidence="2 3" key="1">
    <citation type="submission" date="2020-11" db="EMBL/GenBank/DDBJ databases">
        <title>Fusibacter basophilias sp. nov.</title>
        <authorList>
            <person name="Qiu D."/>
        </authorList>
    </citation>
    <scope>NUCLEOTIDE SEQUENCE [LARGE SCALE GENOMIC DNA]</scope>
    <source>
        <strain evidence="2 3">Q10-2</strain>
    </source>
</reference>
<keyword evidence="1" id="KW-1133">Transmembrane helix</keyword>
<evidence type="ECO:0000256" key="1">
    <source>
        <dbReference type="SAM" id="Phobius"/>
    </source>
</evidence>
<protein>
    <submittedName>
        <fullName evidence="2">Uncharacterized protein</fullName>
    </submittedName>
</protein>
<name>A0ABS0A224_9FIRM</name>
<feature type="transmembrane region" description="Helical" evidence="1">
    <location>
        <begin position="12"/>
        <end position="33"/>
    </location>
</feature>
<keyword evidence="3" id="KW-1185">Reference proteome</keyword>
<organism evidence="2 3">
    <name type="scientific">Fusibacter ferrireducens</name>
    <dbReference type="NCBI Taxonomy" id="2785058"/>
    <lineage>
        <taxon>Bacteria</taxon>
        <taxon>Bacillati</taxon>
        <taxon>Bacillota</taxon>
        <taxon>Clostridia</taxon>
        <taxon>Eubacteriales</taxon>
        <taxon>Eubacteriales Family XII. Incertae Sedis</taxon>
        <taxon>Fusibacter</taxon>
    </lineage>
</organism>
<gene>
    <name evidence="2" type="ORF">ISU02_22605</name>
</gene>
<proteinExistence type="predicted"/>
<dbReference type="Proteomes" id="UP000614200">
    <property type="component" value="Unassembled WGS sequence"/>
</dbReference>
<evidence type="ECO:0000313" key="2">
    <source>
        <dbReference type="EMBL" id="MBF4695899.1"/>
    </source>
</evidence>
<dbReference type="EMBL" id="JADKNH010000022">
    <property type="protein sequence ID" value="MBF4695899.1"/>
    <property type="molecule type" value="Genomic_DNA"/>
</dbReference>
<keyword evidence="1" id="KW-0812">Transmembrane</keyword>
<sequence>MAKKTIEDLLITLSYLRLVIIVTTTIIMLLITINGSDTKTLLSQYKIGYLAQNFKDLKGSPSIVSFLSSIWRYFVEFLLGSLGLICLLKQQFVIYFLLLLVSIAFSFSLQAEIAIIIGMEIALQMVYSVKCKYS</sequence>
<evidence type="ECO:0000313" key="3">
    <source>
        <dbReference type="Proteomes" id="UP000614200"/>
    </source>
</evidence>
<dbReference type="RefSeq" id="WP_194704135.1">
    <property type="nucleotide sequence ID" value="NZ_JADKNH010000022.1"/>
</dbReference>
<accession>A0ABS0A224</accession>
<feature type="transmembrane region" description="Helical" evidence="1">
    <location>
        <begin position="95"/>
        <end position="119"/>
    </location>
</feature>
<feature type="transmembrane region" description="Helical" evidence="1">
    <location>
        <begin position="70"/>
        <end position="88"/>
    </location>
</feature>
<comment type="caution">
    <text evidence="2">The sequence shown here is derived from an EMBL/GenBank/DDBJ whole genome shotgun (WGS) entry which is preliminary data.</text>
</comment>